<dbReference type="Proteomes" id="UP001196413">
    <property type="component" value="Unassembled WGS sequence"/>
</dbReference>
<evidence type="ECO:0000313" key="2">
    <source>
        <dbReference type="Proteomes" id="UP001196413"/>
    </source>
</evidence>
<evidence type="ECO:0000313" key="1">
    <source>
        <dbReference type="EMBL" id="KAJ1347315.1"/>
    </source>
</evidence>
<dbReference type="EMBL" id="JAHQIW010000302">
    <property type="protein sequence ID" value="KAJ1347315.1"/>
    <property type="molecule type" value="Genomic_DNA"/>
</dbReference>
<sequence>MLGQTARQARIGPHLYDGSYDLLQKPQARLSVTTMSGDSIIWLVALKGQHDPQST</sequence>
<name>A0AAD5LXK8_PARTN</name>
<keyword evidence="2" id="KW-1185">Reference proteome</keyword>
<reference evidence="1" key="1">
    <citation type="submission" date="2021-06" db="EMBL/GenBank/DDBJ databases">
        <title>Parelaphostrongylus tenuis whole genome reference sequence.</title>
        <authorList>
            <person name="Garwood T.J."/>
            <person name="Larsen P.A."/>
            <person name="Fountain-Jones N.M."/>
            <person name="Garbe J.R."/>
            <person name="Macchietto M.G."/>
            <person name="Kania S.A."/>
            <person name="Gerhold R.W."/>
            <person name="Richards J.E."/>
            <person name="Wolf T.M."/>
        </authorList>
    </citation>
    <scope>NUCLEOTIDE SEQUENCE</scope>
    <source>
        <strain evidence="1">MNPRO001-30</strain>
        <tissue evidence="1">Meninges</tissue>
    </source>
</reference>
<accession>A0AAD5LXK8</accession>
<organism evidence="1 2">
    <name type="scientific">Parelaphostrongylus tenuis</name>
    <name type="common">Meningeal worm</name>
    <dbReference type="NCBI Taxonomy" id="148309"/>
    <lineage>
        <taxon>Eukaryota</taxon>
        <taxon>Metazoa</taxon>
        <taxon>Ecdysozoa</taxon>
        <taxon>Nematoda</taxon>
        <taxon>Chromadorea</taxon>
        <taxon>Rhabditida</taxon>
        <taxon>Rhabditina</taxon>
        <taxon>Rhabditomorpha</taxon>
        <taxon>Strongyloidea</taxon>
        <taxon>Metastrongylidae</taxon>
        <taxon>Parelaphostrongylus</taxon>
    </lineage>
</organism>
<proteinExistence type="predicted"/>
<dbReference type="AlphaFoldDB" id="A0AAD5LXK8"/>
<protein>
    <submittedName>
        <fullName evidence="1">Uncharacterized protein</fullName>
    </submittedName>
</protein>
<comment type="caution">
    <text evidence="1">The sequence shown here is derived from an EMBL/GenBank/DDBJ whole genome shotgun (WGS) entry which is preliminary data.</text>
</comment>
<gene>
    <name evidence="1" type="ORF">KIN20_002345</name>
</gene>